<organism evidence="2 3">
    <name type="scientific">Corynebacterium bovis</name>
    <dbReference type="NCBI Taxonomy" id="36808"/>
    <lineage>
        <taxon>Bacteria</taxon>
        <taxon>Bacillati</taxon>
        <taxon>Actinomycetota</taxon>
        <taxon>Actinomycetes</taxon>
        <taxon>Mycobacteriales</taxon>
        <taxon>Corynebacteriaceae</taxon>
        <taxon>Corynebacterium</taxon>
    </lineage>
</organism>
<proteinExistence type="predicted"/>
<evidence type="ECO:0000313" key="3">
    <source>
        <dbReference type="Proteomes" id="UP000276526"/>
    </source>
</evidence>
<dbReference type="Gene3D" id="3.30.70.240">
    <property type="match status" value="1"/>
</dbReference>
<protein>
    <submittedName>
        <fullName evidence="2">Type I-E CRISPR-associated endoribonuclease Cas2</fullName>
    </submittedName>
</protein>
<dbReference type="NCBIfam" id="TIGR01873">
    <property type="entry name" value="cas_CT1978"/>
    <property type="match status" value="1"/>
</dbReference>
<dbReference type="RefSeq" id="WP_125173442.1">
    <property type="nucleotide sequence ID" value="NZ_JALGIV010000008.1"/>
</dbReference>
<evidence type="ECO:0000256" key="1">
    <source>
        <dbReference type="SAM" id="MobiDB-lite"/>
    </source>
</evidence>
<reference evidence="2 3" key="1">
    <citation type="submission" date="2018-01" db="EMBL/GenBank/DDBJ databases">
        <title>Twenty Corynebacterium bovis Genomes.</title>
        <authorList>
            <person name="Gulvik C.A."/>
        </authorList>
    </citation>
    <scope>NUCLEOTIDE SEQUENCE [LARGE SCALE GENOMIC DNA]</scope>
    <source>
        <strain evidence="2 3">F6900</strain>
    </source>
</reference>
<sequence length="120" mass="13688">MITVVLTSPPERVRGHLTRWLSEVATGVYVGKVSARVRDELWQMIQVNMDGGRAVMTYPTTTCEQGYAVKVHKPQWEPVDVEGLVLFRRPGRDRTSRTRGEWSRASRERGGRTRRADGPH</sequence>
<dbReference type="InterPro" id="IPR010152">
    <property type="entry name" value="CRISPR-assoc_prot_Cas2_sub"/>
</dbReference>
<evidence type="ECO:0000313" key="2">
    <source>
        <dbReference type="EMBL" id="RRO87701.1"/>
    </source>
</evidence>
<dbReference type="Proteomes" id="UP000276526">
    <property type="component" value="Unassembled WGS sequence"/>
</dbReference>
<comment type="caution">
    <text evidence="2">The sequence shown here is derived from an EMBL/GenBank/DDBJ whole genome shotgun (WGS) entry which is preliminary data.</text>
</comment>
<accession>A0A426Q192</accession>
<name>A0A426Q192_9CORY</name>
<dbReference type="CDD" id="cd09755">
    <property type="entry name" value="Cas2_I-E"/>
    <property type="match status" value="1"/>
</dbReference>
<feature type="region of interest" description="Disordered" evidence="1">
    <location>
        <begin position="90"/>
        <end position="120"/>
    </location>
</feature>
<dbReference type="Pfam" id="PF09707">
    <property type="entry name" value="Cas_Cas2CT1978"/>
    <property type="match status" value="1"/>
</dbReference>
<dbReference type="EMBL" id="PQNK01000002">
    <property type="protein sequence ID" value="RRO87701.1"/>
    <property type="molecule type" value="Genomic_DNA"/>
</dbReference>
<dbReference type="AlphaFoldDB" id="A0A426Q192"/>
<gene>
    <name evidence="2" type="primary">cas2e</name>
    <name evidence="2" type="ORF">CXF48_02000</name>
</gene>